<evidence type="ECO:0000313" key="1">
    <source>
        <dbReference type="EMBL" id="QDT64629.1"/>
    </source>
</evidence>
<dbReference type="Proteomes" id="UP000319976">
    <property type="component" value="Chromosome"/>
</dbReference>
<gene>
    <name evidence="1" type="ORF">V22_18690</name>
</gene>
<sequence>MHTFNTTITATFNTTFGTAAGIVDADMVHRFAHVVPQCSQKPYPGKRSVVRSKCCPSSLRQRLCLEESLLALNPRGNWLMSLMGSMDMERSPETGWATEGIPAFSRN</sequence>
<organism evidence="1 2">
    <name type="scientific">Calycomorphotria hydatis</name>
    <dbReference type="NCBI Taxonomy" id="2528027"/>
    <lineage>
        <taxon>Bacteria</taxon>
        <taxon>Pseudomonadati</taxon>
        <taxon>Planctomycetota</taxon>
        <taxon>Planctomycetia</taxon>
        <taxon>Planctomycetales</taxon>
        <taxon>Planctomycetaceae</taxon>
        <taxon>Calycomorphotria</taxon>
    </lineage>
</organism>
<proteinExistence type="predicted"/>
<protein>
    <submittedName>
        <fullName evidence="1">Uncharacterized protein</fullName>
    </submittedName>
</protein>
<accession>A0A517T8D4</accession>
<name>A0A517T8D4_9PLAN</name>
<evidence type="ECO:0000313" key="2">
    <source>
        <dbReference type="Proteomes" id="UP000319976"/>
    </source>
</evidence>
<keyword evidence="2" id="KW-1185">Reference proteome</keyword>
<dbReference type="AlphaFoldDB" id="A0A517T8D4"/>
<dbReference type="EMBL" id="CP036316">
    <property type="protein sequence ID" value="QDT64629.1"/>
    <property type="molecule type" value="Genomic_DNA"/>
</dbReference>
<dbReference type="KEGG" id="chya:V22_18690"/>
<reference evidence="1 2" key="1">
    <citation type="submission" date="2019-02" db="EMBL/GenBank/DDBJ databases">
        <title>Deep-cultivation of Planctomycetes and their phenomic and genomic characterization uncovers novel biology.</title>
        <authorList>
            <person name="Wiegand S."/>
            <person name="Jogler M."/>
            <person name="Boedeker C."/>
            <person name="Pinto D."/>
            <person name="Vollmers J."/>
            <person name="Rivas-Marin E."/>
            <person name="Kohn T."/>
            <person name="Peeters S.H."/>
            <person name="Heuer A."/>
            <person name="Rast P."/>
            <person name="Oberbeckmann S."/>
            <person name="Bunk B."/>
            <person name="Jeske O."/>
            <person name="Meyerdierks A."/>
            <person name="Storesund J.E."/>
            <person name="Kallscheuer N."/>
            <person name="Luecker S."/>
            <person name="Lage O.M."/>
            <person name="Pohl T."/>
            <person name="Merkel B.J."/>
            <person name="Hornburger P."/>
            <person name="Mueller R.-W."/>
            <person name="Bruemmer F."/>
            <person name="Labrenz M."/>
            <person name="Spormann A.M."/>
            <person name="Op den Camp H."/>
            <person name="Overmann J."/>
            <person name="Amann R."/>
            <person name="Jetten M.S.M."/>
            <person name="Mascher T."/>
            <person name="Medema M.H."/>
            <person name="Devos D.P."/>
            <person name="Kaster A.-K."/>
            <person name="Ovreas L."/>
            <person name="Rohde M."/>
            <person name="Galperin M.Y."/>
            <person name="Jogler C."/>
        </authorList>
    </citation>
    <scope>NUCLEOTIDE SEQUENCE [LARGE SCALE GENOMIC DNA]</scope>
    <source>
        <strain evidence="1 2">V22</strain>
    </source>
</reference>